<keyword evidence="1" id="KW-0812">Transmembrane</keyword>
<protein>
    <submittedName>
        <fullName evidence="2">Uncharacterized protein</fullName>
    </submittedName>
</protein>
<keyword evidence="1" id="KW-0472">Membrane</keyword>
<organism evidence="2 3">
    <name type="scientific">Ampelomyces quisqualis</name>
    <name type="common">Powdery mildew agent</name>
    <dbReference type="NCBI Taxonomy" id="50730"/>
    <lineage>
        <taxon>Eukaryota</taxon>
        <taxon>Fungi</taxon>
        <taxon>Dikarya</taxon>
        <taxon>Ascomycota</taxon>
        <taxon>Pezizomycotina</taxon>
        <taxon>Dothideomycetes</taxon>
        <taxon>Pleosporomycetidae</taxon>
        <taxon>Pleosporales</taxon>
        <taxon>Pleosporineae</taxon>
        <taxon>Phaeosphaeriaceae</taxon>
        <taxon>Ampelomyces</taxon>
    </lineage>
</organism>
<evidence type="ECO:0000256" key="1">
    <source>
        <dbReference type="SAM" id="Phobius"/>
    </source>
</evidence>
<evidence type="ECO:0000313" key="2">
    <source>
        <dbReference type="EMBL" id="KAF1921621.1"/>
    </source>
</evidence>
<keyword evidence="3" id="KW-1185">Reference proteome</keyword>
<evidence type="ECO:0000313" key="3">
    <source>
        <dbReference type="Proteomes" id="UP000800096"/>
    </source>
</evidence>
<proteinExistence type="predicted"/>
<feature type="transmembrane region" description="Helical" evidence="1">
    <location>
        <begin position="57"/>
        <end position="75"/>
    </location>
</feature>
<accession>A0A6A5R0R5</accession>
<dbReference type="AlphaFoldDB" id="A0A6A5R0R5"/>
<dbReference type="Proteomes" id="UP000800096">
    <property type="component" value="Unassembled WGS sequence"/>
</dbReference>
<sequence length="77" mass="8555">MLSSSSIKANSSMTFCTSTPTHKHPFRCVSAAPDVFPQAQTNGIASWRKEKKRKKRLLAGPFCQIYVLFIHGWGVDG</sequence>
<gene>
    <name evidence="2" type="ORF">BDU57DRAFT_510536</name>
</gene>
<dbReference type="EMBL" id="ML979132">
    <property type="protein sequence ID" value="KAF1921621.1"/>
    <property type="molecule type" value="Genomic_DNA"/>
</dbReference>
<reference evidence="2" key="1">
    <citation type="journal article" date="2020" name="Stud. Mycol.">
        <title>101 Dothideomycetes genomes: a test case for predicting lifestyles and emergence of pathogens.</title>
        <authorList>
            <person name="Haridas S."/>
            <person name="Albert R."/>
            <person name="Binder M."/>
            <person name="Bloem J."/>
            <person name="Labutti K."/>
            <person name="Salamov A."/>
            <person name="Andreopoulos B."/>
            <person name="Baker S."/>
            <person name="Barry K."/>
            <person name="Bills G."/>
            <person name="Bluhm B."/>
            <person name="Cannon C."/>
            <person name="Castanera R."/>
            <person name="Culley D."/>
            <person name="Daum C."/>
            <person name="Ezra D."/>
            <person name="Gonzalez J."/>
            <person name="Henrissat B."/>
            <person name="Kuo A."/>
            <person name="Liang C."/>
            <person name="Lipzen A."/>
            <person name="Lutzoni F."/>
            <person name="Magnuson J."/>
            <person name="Mondo S."/>
            <person name="Nolan M."/>
            <person name="Ohm R."/>
            <person name="Pangilinan J."/>
            <person name="Park H.-J."/>
            <person name="Ramirez L."/>
            <person name="Alfaro M."/>
            <person name="Sun H."/>
            <person name="Tritt A."/>
            <person name="Yoshinaga Y."/>
            <person name="Zwiers L.-H."/>
            <person name="Turgeon B."/>
            <person name="Goodwin S."/>
            <person name="Spatafora J."/>
            <person name="Crous P."/>
            <person name="Grigoriev I."/>
        </authorList>
    </citation>
    <scope>NUCLEOTIDE SEQUENCE</scope>
    <source>
        <strain evidence="2">HMLAC05119</strain>
    </source>
</reference>
<keyword evidence="1" id="KW-1133">Transmembrane helix</keyword>
<name>A0A6A5R0R5_AMPQU</name>